<feature type="compositionally biased region" description="Basic and acidic residues" evidence="1">
    <location>
        <begin position="404"/>
        <end position="418"/>
    </location>
</feature>
<dbReference type="InterPro" id="IPR055592">
    <property type="entry name" value="DUF7168"/>
</dbReference>
<evidence type="ECO:0000313" key="4">
    <source>
        <dbReference type="EMBL" id="SFK43286.1"/>
    </source>
</evidence>
<accession>A0A1I3ZI77</accession>
<evidence type="ECO:0000256" key="1">
    <source>
        <dbReference type="SAM" id="MobiDB-lite"/>
    </source>
</evidence>
<proteinExistence type="predicted"/>
<dbReference type="STRING" id="504800.SAMN04488085_101539"/>
<reference evidence="4 5" key="1">
    <citation type="submission" date="2016-10" db="EMBL/GenBank/DDBJ databases">
        <authorList>
            <person name="de Groot N.N."/>
        </authorList>
    </citation>
    <scope>NUCLEOTIDE SEQUENCE [LARGE SCALE GENOMIC DNA]</scope>
    <source>
        <strain evidence="4 5">DSM 45317</strain>
    </source>
</reference>
<gene>
    <name evidence="4" type="ORF">SAMN04488085_101539</name>
</gene>
<protein>
    <submittedName>
        <fullName evidence="4">Uncharacterized protein</fullName>
    </submittedName>
</protein>
<keyword evidence="5" id="KW-1185">Reference proteome</keyword>
<feature type="domain" description="DUF7168" evidence="3">
    <location>
        <begin position="259"/>
        <end position="357"/>
    </location>
</feature>
<evidence type="ECO:0000259" key="3">
    <source>
        <dbReference type="Pfam" id="PF23771"/>
    </source>
</evidence>
<dbReference type="Pfam" id="PF10979">
    <property type="entry name" value="DUF2786"/>
    <property type="match status" value="1"/>
</dbReference>
<organism evidence="4 5">
    <name type="scientific">Geodermatophilus ruber</name>
    <dbReference type="NCBI Taxonomy" id="504800"/>
    <lineage>
        <taxon>Bacteria</taxon>
        <taxon>Bacillati</taxon>
        <taxon>Actinomycetota</taxon>
        <taxon>Actinomycetes</taxon>
        <taxon>Geodermatophilales</taxon>
        <taxon>Geodermatophilaceae</taxon>
        <taxon>Geodermatophilus</taxon>
    </lineage>
</organism>
<name>A0A1I3ZI77_9ACTN</name>
<sequence length="418" mass="44808">MPAGRESMPGMGTTTADDAWLRELLLSGDWLSELRDADQMAAVLAARDPAVDHSGGATRVLLSAVAEAWERGWQPADVVHPVRRQAASRPARLAVALIAEDARRSDAASRAPGVWVDQLRELDALSPGDRAVVAAWHRAEGRPAVEAWRGVLLLATALRSLARIDHLVPPPSRWDAAAPRADAVPAADDARLLRRIRGLLAKAESTEFPEEAEALTAKAAELMARHSVDAVLLAGGGTTPDRAAVGTRRVHVDAPYVRAKMQLLGAVADANGVRLVWYRSLGIANLVGVPADLDAVELLFTSLLLQVSQALAAAERAAGRRSASRSFRRAFLLGYAIRIGERLQSARERATATAAAERGVDLLPVLRSRQEAVDDVFAELFPRVRGSRGKSPVDPTGWHAGRAAAERADVGSRREPLR</sequence>
<feature type="domain" description="DUF2786" evidence="2">
    <location>
        <begin position="191"/>
        <end position="229"/>
    </location>
</feature>
<evidence type="ECO:0000313" key="5">
    <source>
        <dbReference type="Proteomes" id="UP000199152"/>
    </source>
</evidence>
<evidence type="ECO:0000259" key="2">
    <source>
        <dbReference type="Pfam" id="PF10979"/>
    </source>
</evidence>
<dbReference type="EMBL" id="FOSW01000001">
    <property type="protein sequence ID" value="SFK43286.1"/>
    <property type="molecule type" value="Genomic_DNA"/>
</dbReference>
<dbReference type="AlphaFoldDB" id="A0A1I3ZI77"/>
<dbReference type="InterPro" id="IPR024498">
    <property type="entry name" value="DUF2786"/>
</dbReference>
<dbReference type="InParanoid" id="A0A1I3ZI77"/>
<dbReference type="Pfam" id="PF23771">
    <property type="entry name" value="DUF7168"/>
    <property type="match status" value="1"/>
</dbReference>
<feature type="region of interest" description="Disordered" evidence="1">
    <location>
        <begin position="386"/>
        <end position="418"/>
    </location>
</feature>
<dbReference type="Proteomes" id="UP000199152">
    <property type="component" value="Unassembled WGS sequence"/>
</dbReference>